<keyword evidence="1 4" id="KW-0732">Signal</keyword>
<feature type="signal peptide" evidence="4">
    <location>
        <begin position="1"/>
        <end position="22"/>
    </location>
</feature>
<organism evidence="5">
    <name type="scientific">Schizaphis graminum</name>
    <name type="common">Green bug aphid</name>
    <dbReference type="NCBI Taxonomy" id="13262"/>
    <lineage>
        <taxon>Eukaryota</taxon>
        <taxon>Metazoa</taxon>
        <taxon>Ecdysozoa</taxon>
        <taxon>Arthropoda</taxon>
        <taxon>Hexapoda</taxon>
        <taxon>Insecta</taxon>
        <taxon>Pterygota</taxon>
        <taxon>Neoptera</taxon>
        <taxon>Paraneoptera</taxon>
        <taxon>Hemiptera</taxon>
        <taxon>Sternorrhyncha</taxon>
        <taxon>Aphidomorpha</taxon>
        <taxon>Aphidoidea</taxon>
        <taxon>Aphididae</taxon>
        <taxon>Aphidini</taxon>
        <taxon>Schizaphis</taxon>
    </lineage>
</organism>
<evidence type="ECO:0000256" key="3">
    <source>
        <dbReference type="SAM" id="Phobius"/>
    </source>
</evidence>
<protein>
    <recommendedName>
        <fullName evidence="6">Otoancorin</fullName>
    </recommendedName>
</protein>
<reference evidence="5" key="1">
    <citation type="submission" date="2018-04" db="EMBL/GenBank/DDBJ databases">
        <title>Transcriptome of Schizaphis graminum biotype I.</title>
        <authorList>
            <person name="Scully E.D."/>
            <person name="Geib S.M."/>
            <person name="Palmer N.A."/>
            <person name="Koch K."/>
            <person name="Bradshaw J."/>
            <person name="Heng-Moss T."/>
            <person name="Sarath G."/>
        </authorList>
    </citation>
    <scope>NUCLEOTIDE SEQUENCE</scope>
</reference>
<keyword evidence="3" id="KW-1133">Transmembrane helix</keyword>
<accession>A0A2S2NSI1</accession>
<proteinExistence type="predicted"/>
<keyword evidence="3" id="KW-0812">Transmembrane</keyword>
<keyword evidence="2" id="KW-0325">Glycoprotein</keyword>
<dbReference type="PANTHER" id="PTHR23412:SF17">
    <property type="entry name" value="OTOANCORIN"/>
    <property type="match status" value="1"/>
</dbReference>
<evidence type="ECO:0000256" key="4">
    <source>
        <dbReference type="SAM" id="SignalP"/>
    </source>
</evidence>
<keyword evidence="3" id="KW-0472">Membrane</keyword>
<dbReference type="PANTHER" id="PTHR23412">
    <property type="entry name" value="STEREOCILIN RELATED"/>
    <property type="match status" value="1"/>
</dbReference>
<sequence>MWFLQKQFFFILIFLFLSELQAYCCNTNDKSFICLFKANESKNCDCVEGYQTEVDLLFNDVPHDLHEKLLIGSLADFTAEEIINLPTSLIYFLPINKLAVLSGNHLASLIIAHEDHTPIAKKVLQSIKTDQQRIEFLNFLVTKVITNNKILDFIGETVYKWNYDVKDGKFQKLSNICGYALARLWTPYVLTTTKTISTRLLTLLAEVEQKQKQRILCNKFVQFNWKNLPKSVRRLWSFLSVNQSFPNPLTKWTVQQTALQYTFLLPDFNNNELFLIPFDELSKNALYDVDFDISQARFLFSMLMENSTLKDMKILYPTFFSKLSPLQIDKFKPEEWANETAIYSFEKTHLSYPAAKQIFNKIASDRLSKKHINGYYKWTSDDLRHLPLIYTQPATSFLKFCATPPSIQSFIAVDSYMLTNRQAFYLSGCSSILSFPSNDPKLLLDLKYMINKAVPVSSLLYINNGNINYPLMSHLVSLIDDHNMPMAFYLLNITNPVKQTCFIKEMLNNKHNILFDQLAPSDIPGPIFDVLKQLYSNYTDRIDKLPKHILNVILENNDLLLKWNGNDSAFTKGLYNGYTCNFIRRLNSVNFIILISNYNAYLKQNGKVFPKNLQVCVAEAFINYLKFKSKLTADSDIHLDAWEVEAVQGFVLTTLPIDVIVNSNLSDNILYSIGQLSFPELMIASQPQKLSLMVDKYITNILENRSTLSFEHLHVLGNLIHFIPTIYLSVIDEQAFKFMVESGLIDTRICVDSIAKEKWADLLIKAFGNVENWSSDTLVTLSDLLIVLNQDQLNAIPDMSRLNSSDIILTRYADEIEFLSDNIPFYKGCVLILGDQYKDFTNSLSTLINFYLTSMQIQLQMISPINYNLNDPNKKVISSEVKGKMYKPNVLISLPKSDDIDKLSLNNNMFNKYFGGKEKQDVNDSLNIKKNIQVKTTLTEEEIINTLAVNQQISVTKNSTLILDIENSTTSSPILSSLNSSRYDLSLKNIRSDQDIEKPFDETFLPLLSTTNNHKKLSNNKNNTEYEIQLAIDDSKLIINAIHLQGVVENRKIFHDDFKTNVYNITSNQSLLSEIVEISTMKNNKTFNGQQKKRSLKLFFDTEVQVSCEALKMLGPASVTYLQFDSIIHSMSDAELDNCVDLLGSFDINPELARHIWSRTKEKTALHTYGSVLSGLSVNDIKMLDLSIDRPWSLELIHLLSEYVKTDKIGEEIIKQFFTKSKANMPSHLWGSFGSLICKLPPRIFKIIMPNKELFWKTSSAFNTIKSCDMSCISNLASIAISVIGQSNTWKTAEVERMGIILSGINITQWQLLLNLNPKALEGLSSNTVKCLNEQQIKLMDGSHMKYLTPKSANALLENHSELLDFQTKETLLQLVNFEIKIDYSINVFESRNDYSIEMQAHSKAPVIQVLYLSILGAIIIVFYLNIIV</sequence>
<feature type="chain" id="PRO_5015498299" description="Otoancorin" evidence="4">
    <location>
        <begin position="23"/>
        <end position="1429"/>
    </location>
</feature>
<evidence type="ECO:0000256" key="1">
    <source>
        <dbReference type="ARBA" id="ARBA00022729"/>
    </source>
</evidence>
<dbReference type="EMBL" id="GGMR01007486">
    <property type="protein sequence ID" value="MBY20105.1"/>
    <property type="molecule type" value="Transcribed_RNA"/>
</dbReference>
<evidence type="ECO:0000313" key="5">
    <source>
        <dbReference type="EMBL" id="MBY20105.1"/>
    </source>
</evidence>
<evidence type="ECO:0008006" key="6">
    <source>
        <dbReference type="Google" id="ProtNLM"/>
    </source>
</evidence>
<evidence type="ECO:0000256" key="2">
    <source>
        <dbReference type="ARBA" id="ARBA00023180"/>
    </source>
</evidence>
<dbReference type="GO" id="GO:0007160">
    <property type="term" value="P:cell-matrix adhesion"/>
    <property type="evidence" value="ECO:0007669"/>
    <property type="project" value="TreeGrafter"/>
</dbReference>
<gene>
    <name evidence="5" type="ORF">g.33080</name>
</gene>
<feature type="transmembrane region" description="Helical" evidence="3">
    <location>
        <begin position="1410"/>
        <end position="1428"/>
    </location>
</feature>
<dbReference type="InterPro" id="IPR026664">
    <property type="entry name" value="Stereocilin-rel"/>
</dbReference>
<dbReference type="GO" id="GO:0009986">
    <property type="term" value="C:cell surface"/>
    <property type="evidence" value="ECO:0007669"/>
    <property type="project" value="TreeGrafter"/>
</dbReference>
<name>A0A2S2NSI1_SCHGA</name>